<evidence type="ECO:0000313" key="3">
    <source>
        <dbReference type="EMBL" id="OOR99561.1"/>
    </source>
</evidence>
<sequence length="83" mass="9692">METITYSEARQNLAQTMLRTTQNQEPIMITRQNGQNCVLISLEHYRSLEETAYLLRSPKNAQRLIESIRQLNANQGQTRELIE</sequence>
<dbReference type="STRING" id="734.B0187_04415"/>
<dbReference type="NCBIfam" id="TIGR01552">
    <property type="entry name" value="phd_fam"/>
    <property type="match status" value="1"/>
</dbReference>
<accession>A0A1T0ASQ1</accession>
<gene>
    <name evidence="3" type="ORF">B0187_04415</name>
</gene>
<dbReference type="Pfam" id="PF02604">
    <property type="entry name" value="PhdYeFM_antitox"/>
    <property type="match status" value="1"/>
</dbReference>
<dbReference type="OrthoDB" id="9802003at2"/>
<dbReference type="AlphaFoldDB" id="A0A1T0ASQ1"/>
<dbReference type="SUPFAM" id="SSF143120">
    <property type="entry name" value="YefM-like"/>
    <property type="match status" value="1"/>
</dbReference>
<dbReference type="PANTHER" id="PTHR33713:SF6">
    <property type="entry name" value="ANTITOXIN YEFM"/>
    <property type="match status" value="1"/>
</dbReference>
<dbReference type="Gene3D" id="3.40.1620.10">
    <property type="entry name" value="YefM-like domain"/>
    <property type="match status" value="1"/>
</dbReference>
<reference evidence="3 4" key="1">
    <citation type="submission" date="2017-02" db="EMBL/GenBank/DDBJ databases">
        <title>Draft genome sequence of Haemophilus paracuniculus CCUG 43573 type strain.</title>
        <authorList>
            <person name="Engstrom-Jakobsson H."/>
            <person name="Salva-Serra F."/>
            <person name="Thorell K."/>
            <person name="Gonzales-Siles L."/>
            <person name="Karlsson R."/>
            <person name="Boulund F."/>
            <person name="Engstrand L."/>
            <person name="Kristiansson E."/>
            <person name="Moore E."/>
        </authorList>
    </citation>
    <scope>NUCLEOTIDE SEQUENCE [LARGE SCALE GENOMIC DNA]</scope>
    <source>
        <strain evidence="3 4">CCUG 43573</strain>
    </source>
</reference>
<evidence type="ECO:0000256" key="2">
    <source>
        <dbReference type="RuleBase" id="RU362080"/>
    </source>
</evidence>
<dbReference type="InterPro" id="IPR051405">
    <property type="entry name" value="phD/YefM_antitoxin"/>
</dbReference>
<dbReference type="InterPro" id="IPR006442">
    <property type="entry name" value="Antitoxin_Phd/YefM"/>
</dbReference>
<dbReference type="NCBIfam" id="NF008499">
    <property type="entry name" value="PRK11409.1"/>
    <property type="match status" value="1"/>
</dbReference>
<keyword evidence="4" id="KW-1185">Reference proteome</keyword>
<dbReference type="RefSeq" id="WP_078236656.1">
    <property type="nucleotide sequence ID" value="NZ_MUYA01000005.1"/>
</dbReference>
<name>A0A1T0ASQ1_9PAST</name>
<dbReference type="Gene3D" id="1.10.1220.170">
    <property type="match status" value="1"/>
</dbReference>
<evidence type="ECO:0000313" key="4">
    <source>
        <dbReference type="Proteomes" id="UP000190867"/>
    </source>
</evidence>
<evidence type="ECO:0000256" key="1">
    <source>
        <dbReference type="ARBA" id="ARBA00009981"/>
    </source>
</evidence>
<dbReference type="Proteomes" id="UP000190867">
    <property type="component" value="Unassembled WGS sequence"/>
</dbReference>
<comment type="caution">
    <text evidence="3">The sequence shown here is derived from an EMBL/GenBank/DDBJ whole genome shotgun (WGS) entry which is preliminary data.</text>
</comment>
<dbReference type="PANTHER" id="PTHR33713">
    <property type="entry name" value="ANTITOXIN YAFN-RELATED"/>
    <property type="match status" value="1"/>
</dbReference>
<protein>
    <recommendedName>
        <fullName evidence="2">Antitoxin</fullName>
    </recommendedName>
</protein>
<dbReference type="InterPro" id="IPR036165">
    <property type="entry name" value="YefM-like_sf"/>
</dbReference>
<comment type="similarity">
    <text evidence="1 2">Belongs to the phD/YefM antitoxin family.</text>
</comment>
<comment type="function">
    <text evidence="2">Antitoxin component of a type II toxin-antitoxin (TA) system.</text>
</comment>
<dbReference type="EMBL" id="MUYA01000005">
    <property type="protein sequence ID" value="OOR99561.1"/>
    <property type="molecule type" value="Genomic_DNA"/>
</dbReference>
<organism evidence="3 4">
    <name type="scientific">Haemophilus paracuniculus</name>
    <dbReference type="NCBI Taxonomy" id="734"/>
    <lineage>
        <taxon>Bacteria</taxon>
        <taxon>Pseudomonadati</taxon>
        <taxon>Pseudomonadota</taxon>
        <taxon>Gammaproteobacteria</taxon>
        <taxon>Pasteurellales</taxon>
        <taxon>Pasteurellaceae</taxon>
        <taxon>Haemophilus</taxon>
    </lineage>
</organism>
<proteinExistence type="inferred from homology"/>